<proteinExistence type="predicted"/>
<protein>
    <submittedName>
        <fullName evidence="7">Energy transducer TonB</fullName>
    </submittedName>
</protein>
<dbReference type="OrthoDB" id="5982524at2"/>
<feature type="domain" description="TonB C-terminal" evidence="6">
    <location>
        <begin position="105"/>
        <end position="203"/>
    </location>
</feature>
<feature type="signal peptide" evidence="5">
    <location>
        <begin position="1"/>
        <end position="20"/>
    </location>
</feature>
<evidence type="ECO:0000313" key="7">
    <source>
        <dbReference type="EMBL" id="TQD47605.1"/>
    </source>
</evidence>
<gene>
    <name evidence="7" type="ORF">FKV25_05810</name>
</gene>
<dbReference type="SUPFAM" id="SSF74653">
    <property type="entry name" value="TolA/TonB C-terminal domain"/>
    <property type="match status" value="1"/>
</dbReference>
<evidence type="ECO:0000259" key="6">
    <source>
        <dbReference type="PROSITE" id="PS52015"/>
    </source>
</evidence>
<accession>A0A508AKH7</accession>
<keyword evidence="4" id="KW-0472">Membrane</keyword>
<name>A0A508AKH7_9GAMM</name>
<dbReference type="Pfam" id="PF03544">
    <property type="entry name" value="TonB_C"/>
    <property type="match status" value="1"/>
</dbReference>
<evidence type="ECO:0000256" key="2">
    <source>
        <dbReference type="ARBA" id="ARBA00022692"/>
    </source>
</evidence>
<dbReference type="PROSITE" id="PS52015">
    <property type="entry name" value="TONB_CTD"/>
    <property type="match status" value="1"/>
</dbReference>
<dbReference type="GO" id="GO:0016020">
    <property type="term" value="C:membrane"/>
    <property type="evidence" value="ECO:0007669"/>
    <property type="project" value="UniProtKB-SubCell"/>
</dbReference>
<keyword evidence="2" id="KW-0812">Transmembrane</keyword>
<dbReference type="Proteomes" id="UP000318212">
    <property type="component" value="Unassembled WGS sequence"/>
</dbReference>
<keyword evidence="8" id="KW-1185">Reference proteome</keyword>
<dbReference type="EMBL" id="VICE01000054">
    <property type="protein sequence ID" value="TQD47605.1"/>
    <property type="molecule type" value="Genomic_DNA"/>
</dbReference>
<dbReference type="RefSeq" id="WP_141517852.1">
    <property type="nucleotide sequence ID" value="NZ_VICE01000054.1"/>
</dbReference>
<evidence type="ECO:0000313" key="8">
    <source>
        <dbReference type="Proteomes" id="UP000318212"/>
    </source>
</evidence>
<dbReference type="AlphaFoldDB" id="A0A508AKH7"/>
<keyword evidence="5" id="KW-0732">Signal</keyword>
<dbReference type="Gene3D" id="3.30.1150.10">
    <property type="match status" value="1"/>
</dbReference>
<dbReference type="GO" id="GO:0055085">
    <property type="term" value="P:transmembrane transport"/>
    <property type="evidence" value="ECO:0007669"/>
    <property type="project" value="InterPro"/>
</dbReference>
<comment type="caution">
    <text evidence="7">The sequence shown here is derived from an EMBL/GenBank/DDBJ whole genome shotgun (WGS) entry which is preliminary data.</text>
</comment>
<keyword evidence="3" id="KW-1133">Transmembrane helix</keyword>
<dbReference type="InterPro" id="IPR006260">
    <property type="entry name" value="TonB/TolA_C"/>
</dbReference>
<dbReference type="NCBIfam" id="TIGR01352">
    <property type="entry name" value="tonB_Cterm"/>
    <property type="match status" value="1"/>
</dbReference>
<evidence type="ECO:0000256" key="4">
    <source>
        <dbReference type="ARBA" id="ARBA00023136"/>
    </source>
</evidence>
<feature type="chain" id="PRO_5021353786" evidence="5">
    <location>
        <begin position="21"/>
        <end position="238"/>
    </location>
</feature>
<organism evidence="7 8">
    <name type="scientific">Marilutibacter aestuarii</name>
    <dbReference type="NCBI Taxonomy" id="1706195"/>
    <lineage>
        <taxon>Bacteria</taxon>
        <taxon>Pseudomonadati</taxon>
        <taxon>Pseudomonadota</taxon>
        <taxon>Gammaproteobacteria</taxon>
        <taxon>Lysobacterales</taxon>
        <taxon>Lysobacteraceae</taxon>
        <taxon>Marilutibacter</taxon>
    </lineage>
</organism>
<dbReference type="InterPro" id="IPR037682">
    <property type="entry name" value="TonB_C"/>
</dbReference>
<evidence type="ECO:0000256" key="3">
    <source>
        <dbReference type="ARBA" id="ARBA00022989"/>
    </source>
</evidence>
<evidence type="ECO:0000256" key="5">
    <source>
        <dbReference type="SAM" id="SignalP"/>
    </source>
</evidence>
<evidence type="ECO:0000256" key="1">
    <source>
        <dbReference type="ARBA" id="ARBA00004167"/>
    </source>
</evidence>
<comment type="subcellular location">
    <subcellularLocation>
        <location evidence="1">Membrane</location>
        <topology evidence="1">Single-pass membrane protein</topology>
    </subcellularLocation>
</comment>
<reference evidence="7 8" key="1">
    <citation type="submission" date="2019-06" db="EMBL/GenBank/DDBJ databases">
        <title>Lysobacter alkalisoli sp. nov. isolated from saline soil.</title>
        <authorList>
            <person name="Sun J.-Q."/>
            <person name="Xu L."/>
        </authorList>
    </citation>
    <scope>NUCLEOTIDE SEQUENCE [LARGE SCALE GENOMIC DNA]</scope>
    <source>
        <strain evidence="7 8">JCM 31130</strain>
    </source>
</reference>
<sequence length="238" mass="24916">MKPLVLAAALLGLAPVAVLAQTGGAGPAWNGEQVHTFAIELDPQGRMVSMQPTAPMPDTLRNALESRAAEWVFQTDGQPAGSIRSYLRIAVAGGASAGEPLRILSATTGPAFDTLSNPVYPTSELRRGEGGVVVLQVEVDANGAVTAVDFHGDKQRATRSMANAARDAAWQWRFTPEQVDGTPIASTVLVPVCFMADHPVPSSCSWQGPGARHLSRLAIVTLDPAARVDTQAGQLAGF</sequence>